<reference evidence="1" key="1">
    <citation type="journal article" date="2014" name="Front. Microbiol.">
        <title>High frequency of phylogenetically diverse reductive dehalogenase-homologous genes in deep subseafloor sedimentary metagenomes.</title>
        <authorList>
            <person name="Kawai M."/>
            <person name="Futagami T."/>
            <person name="Toyoda A."/>
            <person name="Takaki Y."/>
            <person name="Nishi S."/>
            <person name="Hori S."/>
            <person name="Arai W."/>
            <person name="Tsubouchi T."/>
            <person name="Morono Y."/>
            <person name="Uchiyama I."/>
            <person name="Ito T."/>
            <person name="Fujiyama A."/>
            <person name="Inagaki F."/>
            <person name="Takami H."/>
        </authorList>
    </citation>
    <scope>NUCLEOTIDE SEQUENCE</scope>
    <source>
        <strain evidence="1">Expedition CK06-06</strain>
    </source>
</reference>
<gene>
    <name evidence="1" type="ORF">S03H2_35957</name>
</gene>
<dbReference type="Gene3D" id="1.10.132.20">
    <property type="entry name" value="Ribosome-recycling factor"/>
    <property type="match status" value="1"/>
</dbReference>
<dbReference type="AlphaFoldDB" id="X1I3I1"/>
<organism evidence="1">
    <name type="scientific">marine sediment metagenome</name>
    <dbReference type="NCBI Taxonomy" id="412755"/>
    <lineage>
        <taxon>unclassified sequences</taxon>
        <taxon>metagenomes</taxon>
        <taxon>ecological metagenomes</taxon>
    </lineage>
</organism>
<dbReference type="SUPFAM" id="SSF55194">
    <property type="entry name" value="Ribosome recycling factor, RRF"/>
    <property type="match status" value="1"/>
</dbReference>
<dbReference type="InterPro" id="IPR036191">
    <property type="entry name" value="RRF_sf"/>
</dbReference>
<evidence type="ECO:0008006" key="2">
    <source>
        <dbReference type="Google" id="ProtNLM"/>
    </source>
</evidence>
<dbReference type="EMBL" id="BARU01022031">
    <property type="protein sequence ID" value="GAH52108.1"/>
    <property type="molecule type" value="Genomic_DNA"/>
</dbReference>
<evidence type="ECO:0000313" key="1">
    <source>
        <dbReference type="EMBL" id="GAH52108.1"/>
    </source>
</evidence>
<sequence>EHKRALDQLQKLTDSFIVDIEQIARDKEAELMEV</sequence>
<name>X1I3I1_9ZZZZ</name>
<feature type="non-terminal residue" evidence="1">
    <location>
        <position position="1"/>
    </location>
</feature>
<protein>
    <recommendedName>
        <fullName evidence="2">Ribosome recycling factor domain-containing protein</fullName>
    </recommendedName>
</protein>
<proteinExistence type="predicted"/>
<accession>X1I3I1</accession>
<comment type="caution">
    <text evidence="1">The sequence shown here is derived from an EMBL/GenBank/DDBJ whole genome shotgun (WGS) entry which is preliminary data.</text>
</comment>